<dbReference type="InterPro" id="IPR051294">
    <property type="entry name" value="HORMA_MeioticProgression"/>
</dbReference>
<organism evidence="8 9">
    <name type="scientific">Lupinus angustifolius</name>
    <name type="common">Narrow-leaved blue lupine</name>
    <dbReference type="NCBI Taxonomy" id="3871"/>
    <lineage>
        <taxon>Eukaryota</taxon>
        <taxon>Viridiplantae</taxon>
        <taxon>Streptophyta</taxon>
        <taxon>Embryophyta</taxon>
        <taxon>Tracheophyta</taxon>
        <taxon>Spermatophyta</taxon>
        <taxon>Magnoliopsida</taxon>
        <taxon>eudicotyledons</taxon>
        <taxon>Gunneridae</taxon>
        <taxon>Pentapetalae</taxon>
        <taxon>rosids</taxon>
        <taxon>fabids</taxon>
        <taxon>Fabales</taxon>
        <taxon>Fabaceae</taxon>
        <taxon>Papilionoideae</taxon>
        <taxon>50 kb inversion clade</taxon>
        <taxon>genistoids sensu lato</taxon>
        <taxon>core genistoids</taxon>
        <taxon>Genisteae</taxon>
        <taxon>Lupinus</taxon>
    </lineage>
</organism>
<feature type="domain" description="HORMA" evidence="7">
    <location>
        <begin position="38"/>
        <end position="255"/>
    </location>
</feature>
<feature type="region of interest" description="Disordered" evidence="6">
    <location>
        <begin position="265"/>
        <end position="293"/>
    </location>
</feature>
<feature type="compositionally biased region" description="Acidic residues" evidence="6">
    <location>
        <begin position="280"/>
        <end position="289"/>
    </location>
</feature>
<feature type="region of interest" description="Disordered" evidence="6">
    <location>
        <begin position="549"/>
        <end position="641"/>
    </location>
</feature>
<evidence type="ECO:0000256" key="5">
    <source>
        <dbReference type="ARBA" id="ARBA00023254"/>
    </source>
</evidence>
<feature type="region of interest" description="Disordered" evidence="6">
    <location>
        <begin position="305"/>
        <end position="325"/>
    </location>
</feature>
<dbReference type="Gramene" id="OIV98907">
    <property type="protein sequence ID" value="OIV98907"/>
    <property type="gene ID" value="TanjilG_07342"/>
</dbReference>
<dbReference type="GO" id="GO:0000228">
    <property type="term" value="C:nuclear chromosome"/>
    <property type="evidence" value="ECO:0007669"/>
    <property type="project" value="UniProtKB-ARBA"/>
</dbReference>
<evidence type="ECO:0000313" key="8">
    <source>
        <dbReference type="EMBL" id="OIV98907.1"/>
    </source>
</evidence>
<dbReference type="FunFam" id="3.30.900.10:FF:000009">
    <property type="entry name" value="Meiosis-specific protein ASY2"/>
    <property type="match status" value="1"/>
</dbReference>
<keyword evidence="5" id="KW-0469">Meiosis</keyword>
<feature type="compositionally biased region" description="Polar residues" evidence="6">
    <location>
        <begin position="590"/>
        <end position="599"/>
    </location>
</feature>
<keyword evidence="9" id="KW-1185">Reference proteome</keyword>
<sequence>MVRNSTSRTRIFYSFVNNSNFPFQVVAQKVKEAEITEQDSLLLTRNLLRIAIFNISYIRGLFPEKYFNDKSVPALEMKIKKLMPLDAESRRLIDWMEKGTFSVYDALQKKYLKTILFCVCEAVDGPMIEEYAFSFCYSDSDKQEVSMNINRTGHKTGGTFKCNSTTEITPQQMRSSACKMIRTLVQLMRTLEKMPEERTILMKLLYYDDVTPADYEPPFFRGCTEEEAYHPWSKNPLKMEVGNVNSKHFVLALKVKSVLDPCEDDNEGIEDDMNTCNDSMQDEYDDTDSEVDHSQGDQYVVAPIGKQLAPEDNSLTDEDNTQDPVEDEQQMARVKEWINCCHLGTIELTGILSNFPDISVALIEEIMDKLVMEGVLSKTGKETYTINKDKKSEYEFTIMKEAIHGQAPQVFDRPLQTEDVIYMKALYHALPMTYVSVSKLQSLLEGEVNLTAARRIIDKMTRDGFLEPKGNKRLGKRVIHSELTERKFIEVQKALSTTEAMDVDHCEPNSKPKQAGFRINGSNYDVSTYGALHSIGSDLTRMKVTSETNYTDSMKSGQKVLKAKKETGNTPTSKPVDSRESFAQGKENNRANGNSTPNQKGEADTKIFSYSSQDKRPRKISAVKDPIHQNVKRQRALTPQL</sequence>
<evidence type="ECO:0000256" key="1">
    <source>
        <dbReference type="ARBA" id="ARBA00004123"/>
    </source>
</evidence>
<evidence type="ECO:0000256" key="6">
    <source>
        <dbReference type="SAM" id="MobiDB-lite"/>
    </source>
</evidence>
<keyword evidence="3" id="KW-0158">Chromosome</keyword>
<accession>A0A4P1R091</accession>
<dbReference type="SUPFAM" id="SSF56019">
    <property type="entry name" value="The spindle assembly checkpoint protein mad2"/>
    <property type="match status" value="1"/>
</dbReference>
<dbReference type="Gene3D" id="3.30.900.10">
    <property type="entry name" value="HORMA domain"/>
    <property type="match status" value="1"/>
</dbReference>
<dbReference type="AlphaFoldDB" id="A0A4P1R091"/>
<dbReference type="PROSITE" id="PS50815">
    <property type="entry name" value="HORMA"/>
    <property type="match status" value="1"/>
</dbReference>
<dbReference type="InterPro" id="IPR003511">
    <property type="entry name" value="HORMA_dom"/>
</dbReference>
<dbReference type="GO" id="GO:0007129">
    <property type="term" value="P:homologous chromosome pairing at meiosis"/>
    <property type="evidence" value="ECO:0007669"/>
    <property type="project" value="UniProtKB-ARBA"/>
</dbReference>
<evidence type="ECO:0000256" key="3">
    <source>
        <dbReference type="ARBA" id="ARBA00022454"/>
    </source>
</evidence>
<protein>
    <recommendedName>
        <fullName evidence="7">HORMA domain-containing protein</fullName>
    </recommendedName>
</protein>
<evidence type="ECO:0000259" key="7">
    <source>
        <dbReference type="PROSITE" id="PS50815"/>
    </source>
</evidence>
<evidence type="ECO:0000313" key="9">
    <source>
        <dbReference type="Proteomes" id="UP000188354"/>
    </source>
</evidence>
<dbReference type="Proteomes" id="UP000188354">
    <property type="component" value="Chromosome LG13"/>
</dbReference>
<dbReference type="Pfam" id="PF02301">
    <property type="entry name" value="HORMA"/>
    <property type="match status" value="1"/>
</dbReference>
<dbReference type="EMBL" id="CM007373">
    <property type="protein sequence ID" value="OIV98907.1"/>
    <property type="molecule type" value="Genomic_DNA"/>
</dbReference>
<dbReference type="InterPro" id="IPR036570">
    <property type="entry name" value="HORMA_dom_sf"/>
</dbReference>
<dbReference type="STRING" id="3871.A0A4P1R091"/>
<comment type="subcellular location">
    <subcellularLocation>
        <location evidence="2">Chromosome</location>
    </subcellularLocation>
    <subcellularLocation>
        <location evidence="1">Nucleus</location>
    </subcellularLocation>
</comment>
<name>A0A4P1R091_LUPAN</name>
<gene>
    <name evidence="8" type="ORF">TanjilG_07342</name>
</gene>
<dbReference type="PANTHER" id="PTHR48225:SF7">
    <property type="entry name" value="MEIOSIS-SPECIFIC PROTEIN HOP1"/>
    <property type="match status" value="1"/>
</dbReference>
<dbReference type="PANTHER" id="PTHR48225">
    <property type="entry name" value="HORMA DOMAIN-CONTAINING PROTEIN 1"/>
    <property type="match status" value="1"/>
</dbReference>
<feature type="compositionally biased region" description="Acidic residues" evidence="6">
    <location>
        <begin position="314"/>
        <end position="325"/>
    </location>
</feature>
<evidence type="ECO:0000256" key="2">
    <source>
        <dbReference type="ARBA" id="ARBA00004286"/>
    </source>
</evidence>
<proteinExistence type="predicted"/>
<evidence type="ECO:0000256" key="4">
    <source>
        <dbReference type="ARBA" id="ARBA00023242"/>
    </source>
</evidence>
<keyword evidence="4" id="KW-0539">Nucleus</keyword>
<reference evidence="8 9" key="1">
    <citation type="journal article" date="2017" name="Plant Biotechnol. J.">
        <title>A comprehensive draft genome sequence for lupin (Lupinus angustifolius), an emerging health food: insights into plant-microbe interactions and legume evolution.</title>
        <authorList>
            <person name="Hane J.K."/>
            <person name="Ming Y."/>
            <person name="Kamphuis L.G."/>
            <person name="Nelson M.N."/>
            <person name="Garg G."/>
            <person name="Atkins C.A."/>
            <person name="Bayer P.E."/>
            <person name="Bravo A."/>
            <person name="Bringans S."/>
            <person name="Cannon S."/>
            <person name="Edwards D."/>
            <person name="Foley R."/>
            <person name="Gao L.L."/>
            <person name="Harrison M.J."/>
            <person name="Huang W."/>
            <person name="Hurgobin B."/>
            <person name="Li S."/>
            <person name="Liu C.W."/>
            <person name="McGrath A."/>
            <person name="Morahan G."/>
            <person name="Murray J."/>
            <person name="Weller J."/>
            <person name="Jian J."/>
            <person name="Singh K.B."/>
        </authorList>
    </citation>
    <scope>NUCLEOTIDE SEQUENCE [LARGE SCALE GENOMIC DNA]</scope>
    <source>
        <strain evidence="9">cv. Tanjil</strain>
        <tissue evidence="8">Whole plant</tissue>
    </source>
</reference>